<keyword evidence="6" id="KW-0325">Glycoprotein</keyword>
<evidence type="ECO:0000259" key="9">
    <source>
        <dbReference type="PROSITE" id="PS50027"/>
    </source>
</evidence>
<dbReference type="FunFam" id="2.10.25.10:FF:000048">
    <property type="entry name" value="Netrin 3"/>
    <property type="match status" value="1"/>
</dbReference>
<dbReference type="GO" id="GO:0009887">
    <property type="term" value="P:animal organ morphogenesis"/>
    <property type="evidence" value="ECO:0007669"/>
    <property type="project" value="TreeGrafter"/>
</dbReference>
<reference evidence="12" key="1">
    <citation type="submission" date="2017-02" db="UniProtKB">
        <authorList>
            <consortium name="WormBaseParasite"/>
        </authorList>
    </citation>
    <scope>IDENTIFICATION</scope>
</reference>
<keyword evidence="4" id="KW-0677">Repeat</keyword>
<feature type="disulfide bond" evidence="8">
    <location>
        <begin position="7"/>
        <end position="24"/>
    </location>
</feature>
<evidence type="ECO:0000256" key="6">
    <source>
        <dbReference type="ARBA" id="ARBA00023180"/>
    </source>
</evidence>
<evidence type="ECO:0000256" key="3">
    <source>
        <dbReference type="ARBA" id="ARBA00022729"/>
    </source>
</evidence>
<dbReference type="PANTHER" id="PTHR10574">
    <property type="entry name" value="NETRIN/LAMININ-RELATED"/>
    <property type="match status" value="1"/>
</dbReference>
<name>A0A0N5AU30_9BILA</name>
<dbReference type="Gene3D" id="2.40.50.120">
    <property type="match status" value="1"/>
</dbReference>
<dbReference type="InterPro" id="IPR018933">
    <property type="entry name" value="Netrin_module_non-TIMP"/>
</dbReference>
<dbReference type="CDD" id="cd00055">
    <property type="entry name" value="EGF_Lam"/>
    <property type="match status" value="1"/>
</dbReference>
<keyword evidence="11" id="KW-1185">Reference proteome</keyword>
<dbReference type="PROSITE" id="PS01248">
    <property type="entry name" value="EGF_LAM_1"/>
    <property type="match status" value="1"/>
</dbReference>
<dbReference type="GO" id="GO:0008045">
    <property type="term" value="P:motor neuron axon guidance"/>
    <property type="evidence" value="ECO:0007669"/>
    <property type="project" value="TreeGrafter"/>
</dbReference>
<feature type="disulfide bond" evidence="8">
    <location>
        <begin position="38"/>
        <end position="52"/>
    </location>
</feature>
<keyword evidence="5 8" id="KW-1015">Disulfide bond</keyword>
<feature type="domain" description="NTR" evidence="10">
    <location>
        <begin position="52"/>
        <end position="184"/>
    </location>
</feature>
<protein>
    <submittedName>
        <fullName evidence="12">Netrin-1</fullName>
    </submittedName>
</protein>
<dbReference type="GO" id="GO:0005604">
    <property type="term" value="C:basement membrane"/>
    <property type="evidence" value="ECO:0007669"/>
    <property type="project" value="TreeGrafter"/>
</dbReference>
<evidence type="ECO:0000313" key="11">
    <source>
        <dbReference type="Proteomes" id="UP000046393"/>
    </source>
</evidence>
<accession>A0A0N5AU30</accession>
<dbReference type="InterPro" id="IPR050440">
    <property type="entry name" value="Laminin/Netrin_ECM"/>
</dbReference>
<evidence type="ECO:0000256" key="1">
    <source>
        <dbReference type="ARBA" id="ARBA00004613"/>
    </source>
</evidence>
<dbReference type="InterPro" id="IPR008993">
    <property type="entry name" value="TIMP-like_OB-fold"/>
</dbReference>
<dbReference type="GO" id="GO:0005576">
    <property type="term" value="C:extracellular region"/>
    <property type="evidence" value="ECO:0007669"/>
    <property type="project" value="UniProtKB-SubCell"/>
</dbReference>
<feature type="disulfide bond" evidence="8">
    <location>
        <begin position="5"/>
        <end position="17"/>
    </location>
</feature>
<keyword evidence="2" id="KW-0964">Secreted</keyword>
<evidence type="ECO:0000313" key="12">
    <source>
        <dbReference type="WBParaSite" id="SMUV_0000835201-mRNA-1"/>
    </source>
</evidence>
<evidence type="ECO:0000256" key="4">
    <source>
        <dbReference type="ARBA" id="ARBA00022737"/>
    </source>
</evidence>
<dbReference type="GO" id="GO:0016358">
    <property type="term" value="P:dendrite development"/>
    <property type="evidence" value="ECO:0007669"/>
    <property type="project" value="TreeGrafter"/>
</dbReference>
<dbReference type="Gene3D" id="2.10.25.10">
    <property type="entry name" value="Laminin"/>
    <property type="match status" value="1"/>
</dbReference>
<dbReference type="AlphaFoldDB" id="A0A0N5AU30"/>
<comment type="subcellular location">
    <subcellularLocation>
        <location evidence="1">Secreted</location>
    </subcellularLocation>
</comment>
<dbReference type="PANTHER" id="PTHR10574:SF365">
    <property type="entry name" value="NETRIN-A-RELATED"/>
    <property type="match status" value="1"/>
</dbReference>
<dbReference type="WBParaSite" id="SMUV_0000835201-mRNA-1">
    <property type="protein sequence ID" value="SMUV_0000835201-mRNA-1"/>
    <property type="gene ID" value="SMUV_0000835201"/>
</dbReference>
<dbReference type="GO" id="GO:0009888">
    <property type="term" value="P:tissue development"/>
    <property type="evidence" value="ECO:0007669"/>
    <property type="project" value="TreeGrafter"/>
</dbReference>
<sequence>MLTACNCHVLGSLSRNCNQTSGQCICKNGVTGLSCNRCAQGYQQSRSPIIPCIHNCPPCKASTAKLNHKKFCRRDYAVEAQIISGETIGDWIRFRLLIKETFNRNNRYFPRPGEQTLWIESNNIHCNCPRIKVGRKYLILGRFDRNESGKSGIIFNQKTVITEWTEELRKKLIKLAKKESHGTCPIRRRRL</sequence>
<feature type="domain" description="Laminin EGF-like" evidence="9">
    <location>
        <begin position="5"/>
        <end position="54"/>
    </location>
</feature>
<dbReference type="Proteomes" id="UP000046393">
    <property type="component" value="Unplaced"/>
</dbReference>
<organism evidence="11 12">
    <name type="scientific">Syphacia muris</name>
    <dbReference type="NCBI Taxonomy" id="451379"/>
    <lineage>
        <taxon>Eukaryota</taxon>
        <taxon>Metazoa</taxon>
        <taxon>Ecdysozoa</taxon>
        <taxon>Nematoda</taxon>
        <taxon>Chromadorea</taxon>
        <taxon>Rhabditida</taxon>
        <taxon>Spirurina</taxon>
        <taxon>Oxyuridomorpha</taxon>
        <taxon>Oxyuroidea</taxon>
        <taxon>Oxyuridae</taxon>
        <taxon>Syphacia</taxon>
    </lineage>
</organism>
<dbReference type="InterPro" id="IPR002049">
    <property type="entry name" value="LE_dom"/>
</dbReference>
<dbReference type="Pfam" id="PF00053">
    <property type="entry name" value="EGF_laminin"/>
    <property type="match status" value="1"/>
</dbReference>
<dbReference type="InterPro" id="IPR001134">
    <property type="entry name" value="Netrin_domain"/>
</dbReference>
<evidence type="ECO:0000256" key="5">
    <source>
        <dbReference type="ARBA" id="ARBA00023157"/>
    </source>
</evidence>
<evidence type="ECO:0000256" key="8">
    <source>
        <dbReference type="PROSITE-ProRule" id="PRU00460"/>
    </source>
</evidence>
<dbReference type="STRING" id="451379.A0A0N5AU30"/>
<dbReference type="SMART" id="SM00643">
    <property type="entry name" value="C345C"/>
    <property type="match status" value="1"/>
</dbReference>
<proteinExistence type="predicted"/>
<dbReference type="PROSITE" id="PS50189">
    <property type="entry name" value="NTR"/>
    <property type="match status" value="1"/>
</dbReference>
<dbReference type="SUPFAM" id="SSF57196">
    <property type="entry name" value="EGF/Laminin"/>
    <property type="match status" value="1"/>
</dbReference>
<evidence type="ECO:0000256" key="7">
    <source>
        <dbReference type="ARBA" id="ARBA00023292"/>
    </source>
</evidence>
<dbReference type="PROSITE" id="PS50027">
    <property type="entry name" value="EGF_LAM_2"/>
    <property type="match status" value="1"/>
</dbReference>
<dbReference type="SUPFAM" id="SSF50242">
    <property type="entry name" value="TIMP-like"/>
    <property type="match status" value="1"/>
</dbReference>
<evidence type="ECO:0000259" key="10">
    <source>
        <dbReference type="PROSITE" id="PS50189"/>
    </source>
</evidence>
<keyword evidence="3" id="KW-0732">Signal</keyword>
<keyword evidence="7 8" id="KW-0424">Laminin EGF-like domain</keyword>
<dbReference type="SMART" id="SM00180">
    <property type="entry name" value="EGF_Lam"/>
    <property type="match status" value="1"/>
</dbReference>
<dbReference type="Pfam" id="PF01759">
    <property type="entry name" value="NTR"/>
    <property type="match status" value="1"/>
</dbReference>
<feature type="disulfide bond" evidence="8">
    <location>
        <begin position="26"/>
        <end position="35"/>
    </location>
</feature>
<evidence type="ECO:0000256" key="2">
    <source>
        <dbReference type="ARBA" id="ARBA00022525"/>
    </source>
</evidence>